<keyword evidence="2" id="KW-0812">Transmembrane</keyword>
<dbReference type="PIRSF" id="PIRSF007580">
    <property type="entry name" value="UCP07580"/>
    <property type="match status" value="1"/>
</dbReference>
<reference evidence="3 4" key="1">
    <citation type="submission" date="2015-07" db="EMBL/GenBank/DDBJ databases">
        <title>Genome analysis of myxobacterium Chondromyces crocatus Cm c5 reveals a high potential for natural compound synthesis and the genetic basis for the loss of fruiting body formation.</title>
        <authorList>
            <person name="Zaburannyi N."/>
            <person name="Bunk B."/>
            <person name="Maier J."/>
            <person name="Overmann J."/>
            <person name="Mueller R."/>
        </authorList>
    </citation>
    <scope>NUCLEOTIDE SEQUENCE [LARGE SCALE GENOMIC DNA]</scope>
    <source>
        <strain evidence="3 4">Cm c5</strain>
    </source>
</reference>
<name>A0A0K1EE00_CHOCO</name>
<evidence type="ECO:0000256" key="2">
    <source>
        <dbReference type="SAM" id="Phobius"/>
    </source>
</evidence>
<evidence type="ECO:0000313" key="4">
    <source>
        <dbReference type="Proteomes" id="UP000067626"/>
    </source>
</evidence>
<dbReference type="AlphaFoldDB" id="A0A0K1EE00"/>
<evidence type="ECO:0000313" key="3">
    <source>
        <dbReference type="EMBL" id="AKT38927.1"/>
    </source>
</evidence>
<dbReference type="InterPro" id="IPR016516">
    <property type="entry name" value="UCP07580"/>
</dbReference>
<organism evidence="3 4">
    <name type="scientific">Chondromyces crocatus</name>
    <dbReference type="NCBI Taxonomy" id="52"/>
    <lineage>
        <taxon>Bacteria</taxon>
        <taxon>Pseudomonadati</taxon>
        <taxon>Myxococcota</taxon>
        <taxon>Polyangia</taxon>
        <taxon>Polyangiales</taxon>
        <taxon>Polyangiaceae</taxon>
        <taxon>Chondromyces</taxon>
    </lineage>
</organism>
<feature type="compositionally biased region" description="Basic and acidic residues" evidence="1">
    <location>
        <begin position="1"/>
        <end position="10"/>
    </location>
</feature>
<gene>
    <name evidence="3" type="ORF">CMC5_030740</name>
</gene>
<dbReference type="Pfam" id="PF10118">
    <property type="entry name" value="Metal_hydrol"/>
    <property type="match status" value="1"/>
</dbReference>
<dbReference type="PANTHER" id="PTHR39456">
    <property type="entry name" value="METAL-DEPENDENT HYDROLASE"/>
    <property type="match status" value="1"/>
</dbReference>
<sequence length="297" mass="33759">MHPAKKREGEDTPYVEPRPFSPDCLRPRRTRFSFDLDDVPNYWVGGSPARTHLFNSINVFLVPFEEFMVRVLSDQGQRLDDPELRRQIRGFCGQEANHARAHQIFLDTLRAQGHDVDGFLHFADAMFSRVLERGLGRDLSLAAIAGFEHLTAFLAEFILDGEMLAQAPPALQELWKWHAAEELEHKALAFDLLRHVNGSYPLRIAGGALGAGIVFGFLGIGMALLFTEEGILFERRTLRETLELFFTRDKILTRSIPVMLDYLRPGFHPSQRDTRGMAERMFAQVELQVAEDVPRAA</sequence>
<evidence type="ECO:0008006" key="5">
    <source>
        <dbReference type="Google" id="ProtNLM"/>
    </source>
</evidence>
<feature type="region of interest" description="Disordered" evidence="1">
    <location>
        <begin position="1"/>
        <end position="22"/>
    </location>
</feature>
<proteinExistence type="predicted"/>
<dbReference type="PANTHER" id="PTHR39456:SF1">
    <property type="entry name" value="METAL-DEPENDENT HYDROLASE"/>
    <property type="match status" value="1"/>
</dbReference>
<feature type="transmembrane region" description="Helical" evidence="2">
    <location>
        <begin position="204"/>
        <end position="226"/>
    </location>
</feature>
<evidence type="ECO:0000256" key="1">
    <source>
        <dbReference type="SAM" id="MobiDB-lite"/>
    </source>
</evidence>
<protein>
    <recommendedName>
        <fullName evidence="5">Metal-dependent hydrolase</fullName>
    </recommendedName>
</protein>
<keyword evidence="2" id="KW-0472">Membrane</keyword>
<keyword evidence="2" id="KW-1133">Transmembrane helix</keyword>
<dbReference type="EMBL" id="CP012159">
    <property type="protein sequence ID" value="AKT38927.1"/>
    <property type="molecule type" value="Genomic_DNA"/>
</dbReference>
<accession>A0A0K1EE00</accession>
<dbReference type="STRING" id="52.CMC5_030740"/>
<dbReference type="KEGG" id="ccro:CMC5_030740"/>
<keyword evidence="4" id="KW-1185">Reference proteome</keyword>
<dbReference type="Proteomes" id="UP000067626">
    <property type="component" value="Chromosome"/>
</dbReference>